<dbReference type="Proteomes" id="UP000006820">
    <property type="component" value="Chromosome"/>
</dbReference>
<dbReference type="HOGENOM" id="CLU_2451656_0_0_11"/>
<organism evidence="1 2">
    <name type="scientific">Nocardia farcinica (strain IFM 10152)</name>
    <dbReference type="NCBI Taxonomy" id="247156"/>
    <lineage>
        <taxon>Bacteria</taxon>
        <taxon>Bacillati</taxon>
        <taxon>Actinomycetota</taxon>
        <taxon>Actinomycetes</taxon>
        <taxon>Mycobacteriales</taxon>
        <taxon>Nocardiaceae</taxon>
        <taxon>Nocardia</taxon>
    </lineage>
</organism>
<sequence length="89" mass="9812">MFRPCRTTPPGRSVAGMRIDDANLTDHAKLAEFYLDKAMQILRPLLEDDLASLPSDEAWVRARTLQGQAQVHATLALREQLSRLPGGAA</sequence>
<proteinExistence type="predicted"/>
<protein>
    <submittedName>
        <fullName evidence="1">Uncharacterized protein</fullName>
    </submittedName>
</protein>
<evidence type="ECO:0000313" key="1">
    <source>
        <dbReference type="EMBL" id="BAD57287.1"/>
    </source>
</evidence>
<reference evidence="1 2" key="1">
    <citation type="journal article" date="2004" name="Proc. Natl. Acad. Sci. U.S.A.">
        <title>The complete genomic sequence of Nocardia farcinica IFM 10152.</title>
        <authorList>
            <person name="Ishikawa J."/>
            <person name="Yamashita A."/>
            <person name="Mikami Y."/>
            <person name="Hoshino Y."/>
            <person name="Kurita H."/>
            <person name="Hotta K."/>
            <person name="Shiba T."/>
            <person name="Hattori M."/>
        </authorList>
    </citation>
    <scope>NUCLEOTIDE SEQUENCE [LARGE SCALE GENOMIC DNA]</scope>
    <source>
        <strain evidence="1 2">IFM 10152</strain>
    </source>
</reference>
<dbReference type="AlphaFoldDB" id="Q5YX04"/>
<keyword evidence="2" id="KW-1185">Reference proteome</keyword>
<name>Q5YX04_NOCFA</name>
<accession>Q5YX04</accession>
<dbReference type="KEGG" id="nfa:NFA_24400"/>
<evidence type="ECO:0000313" key="2">
    <source>
        <dbReference type="Proteomes" id="UP000006820"/>
    </source>
</evidence>
<gene>
    <name evidence="1" type="ordered locus">NFA_24400</name>
</gene>
<dbReference type="EMBL" id="AP006618">
    <property type="protein sequence ID" value="BAD57287.1"/>
    <property type="molecule type" value="Genomic_DNA"/>
</dbReference>